<proteinExistence type="predicted"/>
<protein>
    <submittedName>
        <fullName evidence="1">Uncharacterized protein</fullName>
    </submittedName>
</protein>
<accession>F2IUL1</accession>
<dbReference type="HOGENOM" id="CLU_1213916_0_0_5"/>
<organism evidence="1 2">
    <name type="scientific">Polymorphum gilvum (strain LMG 25793 / CGMCC 1.9160 / SL003B-26A1)</name>
    <dbReference type="NCBI Taxonomy" id="991905"/>
    <lineage>
        <taxon>Bacteria</taxon>
        <taxon>Pseudomonadati</taxon>
        <taxon>Pseudomonadota</taxon>
        <taxon>Alphaproteobacteria</taxon>
        <taxon>Rhodobacterales</taxon>
        <taxon>Paracoccaceae</taxon>
        <taxon>Polymorphum</taxon>
    </lineage>
</organism>
<dbReference type="AlphaFoldDB" id="F2IUL1"/>
<dbReference type="EMBL" id="CP002568">
    <property type="protein sequence ID" value="ADZ69066.1"/>
    <property type="molecule type" value="Genomic_DNA"/>
</dbReference>
<dbReference type="OrthoDB" id="1359545at2"/>
<evidence type="ECO:0000313" key="2">
    <source>
        <dbReference type="Proteomes" id="UP000008130"/>
    </source>
</evidence>
<keyword evidence="2" id="KW-1185">Reference proteome</keyword>
<sequence>MDWPKLKPALVPDLIRYFLLEMQRQTALARDAMPHLLDAVIAKDGYRAFGLLNTALHHGTQAYHIAWPSKMDHDTERRRWVRVALGLRPERFETFDRSFRNAVAHFDERMDLAIWTSLRNGDLALDAKLKPDRVYPSVERFADESYGADLGVFMRQVENDNDPTSIEVQLFAERFDLLAMMDRVNELYGRSEEALDADRTSTIWINSHGKITEAEALAFSADDSNTSR</sequence>
<reference evidence="1 2" key="1">
    <citation type="journal article" date="2011" name="J. Bacteriol.">
        <title>Complete genome sequence of Polymorphum gilvum SL003B-26A1T, a crude oil-degrading bacterium from oil-polluted saline soil.</title>
        <authorList>
            <person name="Li S.G."/>
            <person name="Tang Y.Q."/>
            <person name="Nie Y."/>
            <person name="Cai M."/>
            <person name="Wu X.L."/>
        </authorList>
    </citation>
    <scope>NUCLEOTIDE SEQUENCE [LARGE SCALE GENOMIC DNA]</scope>
    <source>
        <strain evidence="2">LMG 25793 / CGMCC 1.9160 / SL003B-26A1</strain>
    </source>
</reference>
<name>F2IUL1_POLGS</name>
<dbReference type="Proteomes" id="UP000008130">
    <property type="component" value="Chromosome"/>
</dbReference>
<evidence type="ECO:0000313" key="1">
    <source>
        <dbReference type="EMBL" id="ADZ69066.1"/>
    </source>
</evidence>
<dbReference type="KEGG" id="pgv:SL003B_0633"/>
<gene>
    <name evidence="1" type="ordered locus">SL003B_0633</name>
</gene>
<dbReference type="RefSeq" id="WP_013651390.1">
    <property type="nucleotide sequence ID" value="NC_015259.1"/>
</dbReference>